<reference evidence="4" key="1">
    <citation type="journal article" date="2015" name="PLoS Genet.">
        <title>Genome Sequence and Transcriptome Analyses of Chrysochromulina tobin: Metabolic Tools for Enhanced Algal Fitness in the Prominent Order Prymnesiales (Haptophyceae).</title>
        <authorList>
            <person name="Hovde B.T."/>
            <person name="Deodato C.R."/>
            <person name="Hunsperger H.M."/>
            <person name="Ryken S.A."/>
            <person name="Yost W."/>
            <person name="Jha R.K."/>
            <person name="Patterson J."/>
            <person name="Monnat R.J. Jr."/>
            <person name="Barlow S.B."/>
            <person name="Starkenburg S.R."/>
            <person name="Cattolico R.A."/>
        </authorList>
    </citation>
    <scope>NUCLEOTIDE SEQUENCE</scope>
    <source>
        <strain evidence="4">CCMP291</strain>
    </source>
</reference>
<feature type="transmembrane region" description="Helical" evidence="1">
    <location>
        <begin position="146"/>
        <end position="167"/>
    </location>
</feature>
<name>A0A0M0JGU8_9EUKA</name>
<evidence type="ECO:0000256" key="1">
    <source>
        <dbReference type="SAM" id="Phobius"/>
    </source>
</evidence>
<comment type="caution">
    <text evidence="3">The sequence shown here is derived from an EMBL/GenBank/DDBJ whole genome shotgun (WGS) entry which is preliminary data.</text>
</comment>
<protein>
    <recommendedName>
        <fullName evidence="2">DUF7802 domain-containing protein</fullName>
    </recommendedName>
</protein>
<feature type="domain" description="DUF7802" evidence="2">
    <location>
        <begin position="3"/>
        <end position="132"/>
    </location>
</feature>
<feature type="transmembrane region" description="Helical" evidence="1">
    <location>
        <begin position="104"/>
        <end position="125"/>
    </location>
</feature>
<dbReference type="Proteomes" id="UP000037460">
    <property type="component" value="Unassembled WGS sequence"/>
</dbReference>
<evidence type="ECO:0000313" key="4">
    <source>
        <dbReference type="Proteomes" id="UP000037460"/>
    </source>
</evidence>
<dbReference type="EMBL" id="JWZX01002922">
    <property type="protein sequence ID" value="KOO25841.1"/>
    <property type="molecule type" value="Genomic_DNA"/>
</dbReference>
<dbReference type="PANTHER" id="PTHR35982:SF1">
    <property type="entry name" value="SPIROCYCLASE, AVEC FAMILY"/>
    <property type="match status" value="1"/>
</dbReference>
<gene>
    <name evidence="3" type="ORF">Ctob_008553</name>
</gene>
<proteinExistence type="predicted"/>
<evidence type="ECO:0000313" key="3">
    <source>
        <dbReference type="EMBL" id="KOO25841.1"/>
    </source>
</evidence>
<dbReference type="AlphaFoldDB" id="A0A0M0JGU8"/>
<sequence>MAYIGALVGGTANDIFFMVLPFVDNFFHAQGTFMLTPRLPLYIPAVYICFIYLPVVASWRLASRSVSARCAASALGGTLFYAPYDLTGAKFLWWSWHDTDAAVAARWLGVPIGSTLWTLIHGYCFHRLLHVFVLRHAAPLRASTAAFALLGLSLLCTPCMMLSMAPFQMHQLRLELAPALRLVQMPGRPWDETIADARSVVVQMPGRPDPPALALAVVTMLLTFASGSRISKDVSTSDAGGADALEREPPRRGLDMVLLAAALGTLLTLALAMALGEPANVVSLGLHQEYGACAVPDIDLSGYARTKYLCQAELDEDFHFGCVRQSLPPAQPKWYTICGKQHSNYGLYAGVTASLCALSGAMLTWMLLGVGGRRVTRAQQAKKD</sequence>
<accession>A0A0M0JGU8</accession>
<dbReference type="OrthoDB" id="188749at2759"/>
<keyword evidence="1" id="KW-1133">Transmembrane helix</keyword>
<dbReference type="Pfam" id="PF25085">
    <property type="entry name" value="DUF7802"/>
    <property type="match status" value="2"/>
</dbReference>
<feature type="domain" description="DUF7802" evidence="2">
    <location>
        <begin position="252"/>
        <end position="363"/>
    </location>
</feature>
<keyword evidence="1" id="KW-0812">Transmembrane</keyword>
<feature type="transmembrane region" description="Helical" evidence="1">
    <location>
        <begin position="41"/>
        <end position="59"/>
    </location>
</feature>
<feature type="transmembrane region" description="Helical" evidence="1">
    <location>
        <begin position="345"/>
        <end position="368"/>
    </location>
</feature>
<dbReference type="PANTHER" id="PTHR35982">
    <property type="entry name" value="AGAP005361-PA"/>
    <property type="match status" value="1"/>
</dbReference>
<organism evidence="3 4">
    <name type="scientific">Chrysochromulina tobinii</name>
    <dbReference type="NCBI Taxonomy" id="1460289"/>
    <lineage>
        <taxon>Eukaryota</taxon>
        <taxon>Haptista</taxon>
        <taxon>Haptophyta</taxon>
        <taxon>Prymnesiophyceae</taxon>
        <taxon>Prymnesiales</taxon>
        <taxon>Chrysochromulinaceae</taxon>
        <taxon>Chrysochromulina</taxon>
    </lineage>
</organism>
<evidence type="ECO:0000259" key="2">
    <source>
        <dbReference type="Pfam" id="PF25085"/>
    </source>
</evidence>
<feature type="transmembrane region" description="Helical" evidence="1">
    <location>
        <begin position="66"/>
        <end position="84"/>
    </location>
</feature>
<keyword evidence="1" id="KW-0472">Membrane</keyword>
<feature type="transmembrane region" description="Helical" evidence="1">
    <location>
        <begin position="212"/>
        <end position="230"/>
    </location>
</feature>
<dbReference type="InterPro" id="IPR056704">
    <property type="entry name" value="DUF7802"/>
</dbReference>
<keyword evidence="4" id="KW-1185">Reference proteome</keyword>
<feature type="transmembrane region" description="Helical" evidence="1">
    <location>
        <begin position="256"/>
        <end position="276"/>
    </location>
</feature>